<gene>
    <name evidence="2" type="ORF">JRO89_XS09G0217900</name>
</gene>
<evidence type="ECO:0000313" key="3">
    <source>
        <dbReference type="Proteomes" id="UP000827721"/>
    </source>
</evidence>
<sequence length="152" mass="16896">MLFMLSALRRVVEKYSAASLPSIPRDKEKAGYGSIQLQKTALLFDLLDTLDPADVVESENPISMESIGQDYGSGLHIPKVHDRAQVFVACPSGDNGGRPTYVGTIQRWSNQALSLPNARCVSNISLYILVENMGRVNYGKYLFDEKVRLLFK</sequence>
<keyword evidence="3" id="KW-1185">Reference proteome</keyword>
<dbReference type="Pfam" id="PF21317">
    <property type="entry name" value="BetaGal_ABD_1"/>
    <property type="match status" value="1"/>
</dbReference>
<reference evidence="2 3" key="1">
    <citation type="submission" date="2021-02" db="EMBL/GenBank/DDBJ databases">
        <title>Plant Genome Project.</title>
        <authorList>
            <person name="Zhang R.-G."/>
        </authorList>
    </citation>
    <scope>NUCLEOTIDE SEQUENCE [LARGE SCALE GENOMIC DNA]</scope>
    <source>
        <tissue evidence="2">Leaves</tissue>
    </source>
</reference>
<dbReference type="InterPro" id="IPR048912">
    <property type="entry name" value="BetaGal1-like_ABD1"/>
</dbReference>
<accession>A0ABQ8HMB0</accession>
<proteinExistence type="predicted"/>
<evidence type="ECO:0000313" key="2">
    <source>
        <dbReference type="EMBL" id="KAH7565491.1"/>
    </source>
</evidence>
<feature type="domain" description="Beta-galactosidase 1-like first all-beta" evidence="1">
    <location>
        <begin position="76"/>
        <end position="146"/>
    </location>
</feature>
<organism evidence="2 3">
    <name type="scientific">Xanthoceras sorbifolium</name>
    <dbReference type="NCBI Taxonomy" id="99658"/>
    <lineage>
        <taxon>Eukaryota</taxon>
        <taxon>Viridiplantae</taxon>
        <taxon>Streptophyta</taxon>
        <taxon>Embryophyta</taxon>
        <taxon>Tracheophyta</taxon>
        <taxon>Spermatophyta</taxon>
        <taxon>Magnoliopsida</taxon>
        <taxon>eudicotyledons</taxon>
        <taxon>Gunneridae</taxon>
        <taxon>Pentapetalae</taxon>
        <taxon>rosids</taxon>
        <taxon>malvids</taxon>
        <taxon>Sapindales</taxon>
        <taxon>Sapindaceae</taxon>
        <taxon>Xanthoceroideae</taxon>
        <taxon>Xanthoceras</taxon>
    </lineage>
</organism>
<name>A0ABQ8HMB0_9ROSI</name>
<dbReference type="Gene3D" id="2.60.120.260">
    <property type="entry name" value="Galactose-binding domain-like"/>
    <property type="match status" value="1"/>
</dbReference>
<dbReference type="Proteomes" id="UP000827721">
    <property type="component" value="Unassembled WGS sequence"/>
</dbReference>
<dbReference type="EMBL" id="JAFEMO010000009">
    <property type="protein sequence ID" value="KAH7565491.1"/>
    <property type="molecule type" value="Genomic_DNA"/>
</dbReference>
<protein>
    <recommendedName>
        <fullName evidence="1">Beta-galactosidase 1-like first all-beta domain-containing protein</fullName>
    </recommendedName>
</protein>
<comment type="caution">
    <text evidence="2">The sequence shown here is derived from an EMBL/GenBank/DDBJ whole genome shotgun (WGS) entry which is preliminary data.</text>
</comment>
<evidence type="ECO:0000259" key="1">
    <source>
        <dbReference type="Pfam" id="PF21317"/>
    </source>
</evidence>